<sequence>MVLIANYTEDCVRRTTPDGDKLFLVYRQVYEAQRIDVSPSEEVTHIVVRSIMGDGTPVSWISTDVIPLGSEG</sequence>
<accession>A0A6J6ESP1</accession>
<proteinExistence type="predicted"/>
<name>A0A6J6ESP1_9ZZZZ</name>
<evidence type="ECO:0000313" key="1">
    <source>
        <dbReference type="EMBL" id="CAB4577633.1"/>
    </source>
</evidence>
<dbReference type="EMBL" id="CAEZTS010000055">
    <property type="protein sequence ID" value="CAB4577633.1"/>
    <property type="molecule type" value="Genomic_DNA"/>
</dbReference>
<dbReference type="AlphaFoldDB" id="A0A6J6ESP1"/>
<organism evidence="1">
    <name type="scientific">freshwater metagenome</name>
    <dbReference type="NCBI Taxonomy" id="449393"/>
    <lineage>
        <taxon>unclassified sequences</taxon>
        <taxon>metagenomes</taxon>
        <taxon>ecological metagenomes</taxon>
    </lineage>
</organism>
<protein>
    <submittedName>
        <fullName evidence="1">Unannotated protein</fullName>
    </submittedName>
</protein>
<reference evidence="1" key="1">
    <citation type="submission" date="2020-05" db="EMBL/GenBank/DDBJ databases">
        <authorList>
            <person name="Chiriac C."/>
            <person name="Salcher M."/>
            <person name="Ghai R."/>
            <person name="Kavagutti S V."/>
        </authorList>
    </citation>
    <scope>NUCLEOTIDE SEQUENCE</scope>
</reference>
<gene>
    <name evidence="1" type="ORF">UFOPK1722_00779</name>
</gene>